<dbReference type="EMBL" id="JACHGW010000005">
    <property type="protein sequence ID" value="MBB6052963.1"/>
    <property type="molecule type" value="Genomic_DNA"/>
</dbReference>
<keyword evidence="2" id="KW-0479">Metal-binding</keyword>
<dbReference type="RefSeq" id="WP_184202794.1">
    <property type="nucleotide sequence ID" value="NZ_JACHGW010000005.1"/>
</dbReference>
<feature type="domain" description="Prolyl 4-hydroxylase alpha subunit" evidence="6">
    <location>
        <begin position="10"/>
        <end position="194"/>
    </location>
</feature>
<evidence type="ECO:0000256" key="1">
    <source>
        <dbReference type="ARBA" id="ARBA00001961"/>
    </source>
</evidence>
<dbReference type="GO" id="GO:0005506">
    <property type="term" value="F:iron ion binding"/>
    <property type="evidence" value="ECO:0007669"/>
    <property type="project" value="InterPro"/>
</dbReference>
<dbReference type="Gene3D" id="2.60.120.620">
    <property type="entry name" value="q2cbj1_9rhob like domain"/>
    <property type="match status" value="1"/>
</dbReference>
<dbReference type="PANTHER" id="PTHR10869">
    <property type="entry name" value="PROLYL 4-HYDROXYLASE ALPHA SUBUNIT"/>
    <property type="match status" value="1"/>
</dbReference>
<reference evidence="7 8" key="1">
    <citation type="submission" date="2020-08" db="EMBL/GenBank/DDBJ databases">
        <title>Genomic Encyclopedia of Type Strains, Phase IV (KMG-IV): sequencing the most valuable type-strain genomes for metagenomic binning, comparative biology and taxonomic classification.</title>
        <authorList>
            <person name="Goeker M."/>
        </authorList>
    </citation>
    <scope>NUCLEOTIDE SEQUENCE [LARGE SCALE GENOMIC DNA]</scope>
    <source>
        <strain evidence="7 8">DSM 23562</strain>
    </source>
</reference>
<name>A0A7W9SVY3_ARMRO</name>
<keyword evidence="5" id="KW-0408">Iron</keyword>
<protein>
    <submittedName>
        <fullName evidence="7">Putative 2-oxoglutarate/Fe(II)-dependent dioxygenase YbiX</fullName>
    </submittedName>
</protein>
<evidence type="ECO:0000313" key="7">
    <source>
        <dbReference type="EMBL" id="MBB6052963.1"/>
    </source>
</evidence>
<keyword evidence="4" id="KW-0560">Oxidoreductase</keyword>
<dbReference type="GO" id="GO:0031418">
    <property type="term" value="F:L-ascorbic acid binding"/>
    <property type="evidence" value="ECO:0007669"/>
    <property type="project" value="InterPro"/>
</dbReference>
<accession>A0A7W9SVY3</accession>
<dbReference type="InterPro" id="IPR045054">
    <property type="entry name" value="P4HA-like"/>
</dbReference>
<evidence type="ECO:0000256" key="4">
    <source>
        <dbReference type="ARBA" id="ARBA00023002"/>
    </source>
</evidence>
<dbReference type="AlphaFoldDB" id="A0A7W9SVY3"/>
<evidence type="ECO:0000313" key="8">
    <source>
        <dbReference type="Proteomes" id="UP000520814"/>
    </source>
</evidence>
<keyword evidence="3 7" id="KW-0223">Dioxygenase</keyword>
<dbReference type="Proteomes" id="UP000520814">
    <property type="component" value="Unassembled WGS sequence"/>
</dbReference>
<sequence length="197" mass="22263">MPYFVQGLAPDIFTIPELLTPDECQALIQKGESLGFELATINTSAGHIKATEIRNNDRAIWDDPHYAATIWERVNSLIPEGPEGQTPIGLNERWRFYRYEPGQQFKRHHDGSLALPPRVVEGISLPLGRSFTTLMIYLSDGCEGGETAFYDDWLRPLLKVRPETGMALCFAHQILHEGCTVVSGQKYVLRTDIMYKP</sequence>
<dbReference type="InterPro" id="IPR044862">
    <property type="entry name" value="Pro_4_hyd_alph_FE2OG_OXY"/>
</dbReference>
<dbReference type="SMART" id="SM00702">
    <property type="entry name" value="P4Hc"/>
    <property type="match status" value="1"/>
</dbReference>
<organism evidence="7 8">
    <name type="scientific">Armatimonas rosea</name>
    <dbReference type="NCBI Taxonomy" id="685828"/>
    <lineage>
        <taxon>Bacteria</taxon>
        <taxon>Bacillati</taxon>
        <taxon>Armatimonadota</taxon>
        <taxon>Armatimonadia</taxon>
        <taxon>Armatimonadales</taxon>
        <taxon>Armatimonadaceae</taxon>
        <taxon>Armatimonas</taxon>
    </lineage>
</organism>
<keyword evidence="8" id="KW-1185">Reference proteome</keyword>
<dbReference type="InterPro" id="IPR006620">
    <property type="entry name" value="Pro_4_hyd_alph"/>
</dbReference>
<comment type="caution">
    <text evidence="7">The sequence shown here is derived from an EMBL/GenBank/DDBJ whole genome shotgun (WGS) entry which is preliminary data.</text>
</comment>
<evidence type="ECO:0000259" key="6">
    <source>
        <dbReference type="SMART" id="SM00702"/>
    </source>
</evidence>
<dbReference type="PANTHER" id="PTHR10869:SF236">
    <property type="entry name" value="PROLYL 4-HYDROXYLASE ALPHA SUBUNIT DOMAIN-CONTAINING PROTEIN"/>
    <property type="match status" value="1"/>
</dbReference>
<gene>
    <name evidence="7" type="ORF">HNQ39_004795</name>
</gene>
<evidence type="ECO:0000256" key="3">
    <source>
        <dbReference type="ARBA" id="ARBA00022964"/>
    </source>
</evidence>
<dbReference type="GO" id="GO:0004656">
    <property type="term" value="F:procollagen-proline 4-dioxygenase activity"/>
    <property type="evidence" value="ECO:0007669"/>
    <property type="project" value="TreeGrafter"/>
</dbReference>
<evidence type="ECO:0000256" key="5">
    <source>
        <dbReference type="ARBA" id="ARBA00023004"/>
    </source>
</evidence>
<dbReference type="Pfam" id="PF13640">
    <property type="entry name" value="2OG-FeII_Oxy_3"/>
    <property type="match status" value="1"/>
</dbReference>
<comment type="cofactor">
    <cofactor evidence="1">
        <name>L-ascorbate</name>
        <dbReference type="ChEBI" id="CHEBI:38290"/>
    </cofactor>
</comment>
<evidence type="ECO:0000256" key="2">
    <source>
        <dbReference type="ARBA" id="ARBA00022723"/>
    </source>
</evidence>
<proteinExistence type="predicted"/>